<name>A0A1X7UUK1_AMPQE</name>
<organism evidence="2">
    <name type="scientific">Amphimedon queenslandica</name>
    <name type="common">Sponge</name>
    <dbReference type="NCBI Taxonomy" id="400682"/>
    <lineage>
        <taxon>Eukaryota</taxon>
        <taxon>Metazoa</taxon>
        <taxon>Porifera</taxon>
        <taxon>Demospongiae</taxon>
        <taxon>Heteroscleromorpha</taxon>
        <taxon>Haplosclerida</taxon>
        <taxon>Niphatidae</taxon>
        <taxon>Amphimedon</taxon>
    </lineage>
</organism>
<feature type="region of interest" description="Disordered" evidence="1">
    <location>
        <begin position="64"/>
        <end position="108"/>
    </location>
</feature>
<dbReference type="InParanoid" id="A0A1X7UUK1"/>
<proteinExistence type="predicted"/>
<accession>A0A1X7UUK1</accession>
<evidence type="ECO:0000256" key="1">
    <source>
        <dbReference type="SAM" id="MobiDB-lite"/>
    </source>
</evidence>
<dbReference type="EnsemblMetazoa" id="Aqu2.1.31655_001">
    <property type="protein sequence ID" value="Aqu2.1.31655_001"/>
    <property type="gene ID" value="Aqu2.1.31655"/>
</dbReference>
<dbReference type="AlphaFoldDB" id="A0A1X7UUK1"/>
<feature type="compositionally biased region" description="Polar residues" evidence="1">
    <location>
        <begin position="1"/>
        <end position="25"/>
    </location>
</feature>
<evidence type="ECO:0000313" key="2">
    <source>
        <dbReference type="EnsemblMetazoa" id="Aqu2.1.31655_001"/>
    </source>
</evidence>
<sequence>MATGLEQSSLIASNSGSDKQSTTGNNKKKADKGSTDSILGKLESMENSLNAQIKKISDRVGQLEQDYVETPPPKRWTSESSSHWADGRSWELAEDLQWPVSDGEEEPR</sequence>
<feature type="region of interest" description="Disordered" evidence="1">
    <location>
        <begin position="1"/>
        <end position="43"/>
    </location>
</feature>
<protein>
    <submittedName>
        <fullName evidence="2">Uncharacterized protein</fullName>
    </submittedName>
</protein>
<reference evidence="2" key="1">
    <citation type="submission" date="2017-05" db="UniProtKB">
        <authorList>
            <consortium name="EnsemblMetazoa"/>
        </authorList>
    </citation>
    <scope>IDENTIFICATION</scope>
</reference>